<name>A0A5D3CY35_CUCMM</name>
<dbReference type="AlphaFoldDB" id="A0A5D3CY35"/>
<dbReference type="EMBL" id="SSTD01008307">
    <property type="protein sequence ID" value="TYK16270.1"/>
    <property type="molecule type" value="Genomic_DNA"/>
</dbReference>
<accession>A0A5D3CY35</accession>
<dbReference type="PANTHER" id="PTHR47384:SF2">
    <property type="entry name" value="E3 UBIQUITIN-PROTEIN LIGASE CCNB1IP1 HOMOLOG"/>
    <property type="match status" value="1"/>
</dbReference>
<organism evidence="2 3">
    <name type="scientific">Cucumis melo var. makuwa</name>
    <name type="common">Oriental melon</name>
    <dbReference type="NCBI Taxonomy" id="1194695"/>
    <lineage>
        <taxon>Eukaryota</taxon>
        <taxon>Viridiplantae</taxon>
        <taxon>Streptophyta</taxon>
        <taxon>Embryophyta</taxon>
        <taxon>Tracheophyta</taxon>
        <taxon>Spermatophyta</taxon>
        <taxon>Magnoliopsida</taxon>
        <taxon>eudicotyledons</taxon>
        <taxon>Gunneridae</taxon>
        <taxon>Pentapetalae</taxon>
        <taxon>rosids</taxon>
        <taxon>fabids</taxon>
        <taxon>Cucurbitales</taxon>
        <taxon>Cucurbitaceae</taxon>
        <taxon>Benincaseae</taxon>
        <taxon>Cucumis</taxon>
    </lineage>
</organism>
<dbReference type="PANTHER" id="PTHR47384">
    <property type="entry name" value="E3 UBIQUITIN-PROTEIN LIGASE CCNB1IP1 HOMOLOG"/>
    <property type="match status" value="1"/>
</dbReference>
<evidence type="ECO:0000313" key="2">
    <source>
        <dbReference type="EMBL" id="TYK16270.1"/>
    </source>
</evidence>
<dbReference type="GO" id="GO:0051026">
    <property type="term" value="P:chiasma assembly"/>
    <property type="evidence" value="ECO:0007669"/>
    <property type="project" value="TreeGrafter"/>
</dbReference>
<dbReference type="InterPro" id="IPR055328">
    <property type="entry name" value="HEI10-like"/>
</dbReference>
<evidence type="ECO:0000256" key="1">
    <source>
        <dbReference type="SAM" id="Coils"/>
    </source>
</evidence>
<reference evidence="2 3" key="1">
    <citation type="submission" date="2019-08" db="EMBL/GenBank/DDBJ databases">
        <title>Draft genome sequences of two oriental melons (Cucumis melo L. var makuwa).</title>
        <authorList>
            <person name="Kwon S.-Y."/>
        </authorList>
    </citation>
    <scope>NUCLEOTIDE SEQUENCE [LARGE SCALE GENOMIC DNA]</scope>
    <source>
        <strain evidence="3">cv. Chang Bougi</strain>
        <tissue evidence="2">Leaf</tissue>
    </source>
</reference>
<keyword evidence="1" id="KW-0175">Coiled coil</keyword>
<comment type="caution">
    <text evidence="2">The sequence shown here is derived from an EMBL/GenBank/DDBJ whole genome shotgun (WGS) entry which is preliminary data.</text>
</comment>
<evidence type="ECO:0000313" key="3">
    <source>
        <dbReference type="Proteomes" id="UP000321947"/>
    </source>
</evidence>
<protein>
    <submittedName>
        <fullName evidence="2">E3 ubiquitin-protein ligase CCNB1IP1-like protein isoform X4</fullName>
    </submittedName>
</protein>
<proteinExistence type="predicted"/>
<gene>
    <name evidence="2" type="ORF">E5676_scaffold21G00390</name>
</gene>
<sequence length="286" mass="32691">MKCNACWRELEGRAVTTTCGTEDASKILSNDGACPICDQVLSKSLMKPVDINPNDEWANMAMAGISPQTFEKELEMQYKMNRLMAQCRQKCEVMQEKFTEKLEQVHSAYQKMAKRCQMMEREMENLSKDKQELQEKFAEKSRQKRKLDEMYDQLRNEHESLKRSAIQPVTNFYTRNEPDLFSNPVNLMDNREAMRKDWMVSAPETPGPREEIWPTRQNSGNSGHFDLSVGSPAKQAAPMAMEAGNRRAGAHTAFGSGAGNPSMTLRNLILSPIKRPQLSRRPQMFT</sequence>
<feature type="coiled-coil region" evidence="1">
    <location>
        <begin position="102"/>
        <end position="164"/>
    </location>
</feature>
<dbReference type="Proteomes" id="UP000321947">
    <property type="component" value="Unassembled WGS sequence"/>
</dbReference>